<dbReference type="OrthoDB" id="2553278at2759"/>
<feature type="region of interest" description="Disordered" evidence="1">
    <location>
        <begin position="838"/>
        <end position="881"/>
    </location>
</feature>
<proteinExistence type="predicted"/>
<feature type="compositionally biased region" description="Basic and acidic residues" evidence="1">
    <location>
        <begin position="494"/>
        <end position="503"/>
    </location>
</feature>
<feature type="compositionally biased region" description="Basic and acidic residues" evidence="1">
    <location>
        <begin position="615"/>
        <end position="635"/>
    </location>
</feature>
<keyword evidence="3" id="KW-1185">Reference proteome</keyword>
<feature type="compositionally biased region" description="Low complexity" evidence="1">
    <location>
        <begin position="478"/>
        <end position="492"/>
    </location>
</feature>
<evidence type="ECO:0000256" key="1">
    <source>
        <dbReference type="SAM" id="MobiDB-lite"/>
    </source>
</evidence>
<dbReference type="EMBL" id="KZ819395">
    <property type="protein sequence ID" value="PWN41299.1"/>
    <property type="molecule type" value="Genomic_DNA"/>
</dbReference>
<feature type="region of interest" description="Disordered" evidence="1">
    <location>
        <begin position="537"/>
        <end position="592"/>
    </location>
</feature>
<feature type="compositionally biased region" description="Low complexity" evidence="1">
    <location>
        <begin position="840"/>
        <end position="871"/>
    </location>
</feature>
<feature type="compositionally biased region" description="Polar residues" evidence="1">
    <location>
        <begin position="567"/>
        <end position="578"/>
    </location>
</feature>
<organism evidence="2 3">
    <name type="scientific">Ceraceosorus guamensis</name>
    <dbReference type="NCBI Taxonomy" id="1522189"/>
    <lineage>
        <taxon>Eukaryota</taxon>
        <taxon>Fungi</taxon>
        <taxon>Dikarya</taxon>
        <taxon>Basidiomycota</taxon>
        <taxon>Ustilaginomycotina</taxon>
        <taxon>Exobasidiomycetes</taxon>
        <taxon>Ceraceosorales</taxon>
        <taxon>Ceraceosoraceae</taxon>
        <taxon>Ceraceosorus</taxon>
    </lineage>
</organism>
<feature type="region of interest" description="Disordered" evidence="1">
    <location>
        <begin position="213"/>
        <end position="413"/>
    </location>
</feature>
<dbReference type="RefSeq" id="XP_025368459.1">
    <property type="nucleotide sequence ID" value="XM_025516260.1"/>
</dbReference>
<feature type="compositionally biased region" description="Polar residues" evidence="1">
    <location>
        <begin position="217"/>
        <end position="226"/>
    </location>
</feature>
<feature type="region of interest" description="Disordered" evidence="1">
    <location>
        <begin position="897"/>
        <end position="921"/>
    </location>
</feature>
<protein>
    <submittedName>
        <fullName evidence="2">Uncharacterized protein</fullName>
    </submittedName>
</protein>
<name>A0A316VUM9_9BASI</name>
<sequence length="921" mass="97771">MPSGHVNPKASLHSITQQPAAGSAGVETRSFSDSSRQASRSSPDHNGNGTAARSRRPSISAFAAAMTPSSPTSRMRAKFSNVHGHLPSVNVGGGDDNVAPAPPSGVLFPYTPMSSLPSSAVMQVGPQSAGGNRRPGLLSPGPSHFEKILADRAAASKHKHTNSVDSDNASLASFGCEGAVEFDRQYRNITNADLDPGVRERFLDGIFMKLTSRAGKSGSQSRTSPGSAKGRQGKVRALKPHFLDLTAIINPVPRDQRDTSVQTPSSTSSTSTSDSPVSWDADVPQGVSPTGSTPLLRSRRSAESLADGRRRRKQSWFGANVAGVPPTSADMRVTQSAQEYSSSSHVPTLPEWAKKSNMSRCDLPKSQLDEPLSPISPLARSAQSNSQSAYQPKDTSTIRGPRAHGKVSGSHSRARSIHDALISANVAPSLDANNVAMTRAASYDVTSGNSAPARGSQLKQEPMNHLHSLMHLDGPLQPGVVVPRSGLPSSRSSPKKDSRRGDENVSPNAGRHSPTKCRDQGAAPFAPISNVHMQRGASVNERQYSKIQSSPPKVTAVQRQGAVSRGSRGSLSSATSAEGSMPPTPVRNYAELPPLNDASTYVREGSLQKLYEYSIPDKRTEQHAQHRRGYSREHIAIQSSPVKRQSHARHGSDTTPRPVRSRVLRSGSVVREAPTPHVALASLESPTRQKTPVTTLQSTLKSSPTRDLGQPAAFADANALHQLGWTVTQVGHDQAPAPRLQVARPRAATVSSSAASGCHYGSEANGAMRQLSPKDAQISGQAEVPRRPPNEPLPALPKPEEHSRISYLSTTSTDSQSSNSTAGLSNHYTYGLGPTSMAKSTGAAASDSPASSDGSNASPQSRSRRQNASSRGAEWASQIGRTLFHKPSFSRTVVDGDVEEGHRQASSFTESRFLAPFEQRA</sequence>
<reference evidence="2 3" key="1">
    <citation type="journal article" date="2018" name="Mol. Biol. Evol.">
        <title>Broad Genomic Sampling Reveals a Smut Pathogenic Ancestry of the Fungal Clade Ustilaginomycotina.</title>
        <authorList>
            <person name="Kijpornyongpan T."/>
            <person name="Mondo S.J."/>
            <person name="Barry K."/>
            <person name="Sandor L."/>
            <person name="Lee J."/>
            <person name="Lipzen A."/>
            <person name="Pangilinan J."/>
            <person name="LaButti K."/>
            <person name="Hainaut M."/>
            <person name="Henrissat B."/>
            <person name="Grigoriev I.V."/>
            <person name="Spatafora J.W."/>
            <person name="Aime M.C."/>
        </authorList>
    </citation>
    <scope>NUCLEOTIDE SEQUENCE [LARGE SCALE GENOMIC DNA]</scope>
    <source>
        <strain evidence="2 3">MCA 4658</strain>
    </source>
</reference>
<dbReference type="GeneID" id="37038130"/>
<gene>
    <name evidence="2" type="ORF">IE81DRAFT_348452</name>
</gene>
<dbReference type="Proteomes" id="UP000245783">
    <property type="component" value="Unassembled WGS sequence"/>
</dbReference>
<feature type="region of interest" description="Disordered" evidence="1">
    <location>
        <begin position="1"/>
        <end position="59"/>
    </location>
</feature>
<accession>A0A316VUM9</accession>
<feature type="compositionally biased region" description="Low complexity" evidence="1">
    <location>
        <begin position="806"/>
        <end position="821"/>
    </location>
</feature>
<evidence type="ECO:0000313" key="3">
    <source>
        <dbReference type="Proteomes" id="UP000245783"/>
    </source>
</evidence>
<feature type="compositionally biased region" description="Polar residues" evidence="1">
    <location>
        <begin position="540"/>
        <end position="552"/>
    </location>
</feature>
<feature type="compositionally biased region" description="Low complexity" evidence="1">
    <location>
        <begin position="29"/>
        <end position="41"/>
    </location>
</feature>
<evidence type="ECO:0000313" key="2">
    <source>
        <dbReference type="EMBL" id="PWN41299.1"/>
    </source>
</evidence>
<feature type="compositionally biased region" description="Polar residues" evidence="1">
    <location>
        <begin position="333"/>
        <end position="346"/>
    </location>
</feature>
<feature type="region of interest" description="Disordered" evidence="1">
    <location>
        <begin position="613"/>
        <end position="674"/>
    </location>
</feature>
<feature type="compositionally biased region" description="Polar residues" evidence="1">
    <location>
        <begin position="381"/>
        <end position="398"/>
    </location>
</feature>
<feature type="region of interest" description="Disordered" evidence="1">
    <location>
        <begin position="469"/>
        <end position="523"/>
    </location>
</feature>
<feature type="region of interest" description="Disordered" evidence="1">
    <location>
        <begin position="773"/>
        <end position="826"/>
    </location>
</feature>
<dbReference type="InParanoid" id="A0A316VUM9"/>
<feature type="compositionally biased region" description="Low complexity" evidence="1">
    <location>
        <begin position="259"/>
        <end position="278"/>
    </location>
</feature>
<dbReference type="AlphaFoldDB" id="A0A316VUM9"/>